<dbReference type="Gene3D" id="6.10.140.530">
    <property type="match status" value="4"/>
</dbReference>
<organism evidence="2 3">
    <name type="scientific">Chaetoceros tenuissimus</name>
    <dbReference type="NCBI Taxonomy" id="426638"/>
    <lineage>
        <taxon>Eukaryota</taxon>
        <taxon>Sar</taxon>
        <taxon>Stramenopiles</taxon>
        <taxon>Ochrophyta</taxon>
        <taxon>Bacillariophyta</taxon>
        <taxon>Coscinodiscophyceae</taxon>
        <taxon>Chaetocerotophycidae</taxon>
        <taxon>Chaetocerotales</taxon>
        <taxon>Chaetocerotaceae</taxon>
        <taxon>Chaetoceros</taxon>
    </lineage>
</organism>
<reference evidence="2 3" key="1">
    <citation type="journal article" date="2021" name="Sci. Rep.">
        <title>The genome of the diatom Chaetoceros tenuissimus carries an ancient integrated fragment of an extant virus.</title>
        <authorList>
            <person name="Hongo Y."/>
            <person name="Kimura K."/>
            <person name="Takaki Y."/>
            <person name="Yoshida Y."/>
            <person name="Baba S."/>
            <person name="Kobayashi G."/>
            <person name="Nagasaki K."/>
            <person name="Hano T."/>
            <person name="Tomaru Y."/>
        </authorList>
    </citation>
    <scope>NUCLEOTIDE SEQUENCE [LARGE SCALE GENOMIC DNA]</scope>
    <source>
        <strain evidence="2 3">NIES-3715</strain>
    </source>
</reference>
<evidence type="ECO:0000259" key="1">
    <source>
        <dbReference type="Pfam" id="PF03457"/>
    </source>
</evidence>
<feature type="domain" description="Helicase-associated" evidence="1">
    <location>
        <begin position="460"/>
        <end position="524"/>
    </location>
</feature>
<name>A0AAD3CQH4_9STRA</name>
<dbReference type="InterPro" id="IPR005114">
    <property type="entry name" value="Helicase_assoc"/>
</dbReference>
<dbReference type="AlphaFoldDB" id="A0AAD3CQH4"/>
<protein>
    <recommendedName>
        <fullName evidence="1">Helicase-associated domain-containing protein</fullName>
    </recommendedName>
</protein>
<proteinExistence type="predicted"/>
<dbReference type="EMBL" id="BLLK01000038">
    <property type="protein sequence ID" value="GFH49285.1"/>
    <property type="molecule type" value="Genomic_DNA"/>
</dbReference>
<dbReference type="PANTHER" id="PTHR33418">
    <property type="entry name" value="HELICASE-ASSOCIATED"/>
    <property type="match status" value="1"/>
</dbReference>
<evidence type="ECO:0000313" key="2">
    <source>
        <dbReference type="EMBL" id="GFH49285.1"/>
    </source>
</evidence>
<sequence length="586" mass="68289">MDPMINNETQGNENSNSFVRPLLVETLAASKYENVQTSNQIVAIRHGLGISNAIFLTYHEAEKFILKDGNNTTAEFEMFDNMTDAIQYLKKDGSSFHNTATNATTNSMKSISIQDGKESAQEVSSKTRLPMSMIMTMPRNRIKAEANPNRRPTKHWSEMFEAYKKYVENKKTTVVKLEEEPKLYKWIKQQETEYKFLMDGKSSSMFQDKIEMLQKVGFQFKYLSIQERYQALYQFKDTHGVYPSSNHPVLGNWIEKHRNAAKKLTRNSEDISYFDMRRQEFQAMGIVFDQKASKPLTESEQKDLEYEKNWDDYLRKFISHAADNDNQGVSKEEDPQLYGWISKQNKEYQLMQDGKTSTMTASRLDKLSNAGFQLKKKAYRQTKWTDRLKQLAEYKDKHGNLRVPSSHKLLGKFVNRQRDEYKRLKAGKPSSMTQERIQQLQELGFVFSVLKTQPQPRGKRLTWDERFAMLVKFKEEHGHCNVPQKHTTLGEWAHAQRKGYKLFQEGKTTAFNAERLMKLVQVGFVFNGAKNRSGENSNSDMVLQQQNTFQMQNPMGYNYADSKMSDDEGQDHHDYEFDEAARFQSL</sequence>
<dbReference type="PANTHER" id="PTHR33418:SF1">
    <property type="entry name" value="HELICASE-ASSOCIATED DOMAIN-CONTAINING PROTEIN"/>
    <property type="match status" value="1"/>
</dbReference>
<keyword evidence="3" id="KW-1185">Reference proteome</keyword>
<evidence type="ECO:0000313" key="3">
    <source>
        <dbReference type="Proteomes" id="UP001054902"/>
    </source>
</evidence>
<dbReference type="Proteomes" id="UP001054902">
    <property type="component" value="Unassembled WGS sequence"/>
</dbReference>
<dbReference type="Pfam" id="PF03457">
    <property type="entry name" value="HA"/>
    <property type="match status" value="3"/>
</dbReference>
<gene>
    <name evidence="2" type="ORF">CTEN210_05761</name>
</gene>
<feature type="domain" description="Helicase-associated" evidence="1">
    <location>
        <begin position="154"/>
        <end position="218"/>
    </location>
</feature>
<accession>A0AAD3CQH4</accession>
<feature type="domain" description="Helicase-associated" evidence="1">
    <location>
        <begin position="381"/>
        <end position="445"/>
    </location>
</feature>
<comment type="caution">
    <text evidence="2">The sequence shown here is derived from an EMBL/GenBank/DDBJ whole genome shotgun (WGS) entry which is preliminary data.</text>
</comment>